<accession>A0A943DUA5</accession>
<feature type="signal peptide" evidence="1">
    <location>
        <begin position="1"/>
        <end position="20"/>
    </location>
</feature>
<dbReference type="AlphaFoldDB" id="A0A943DUA5"/>
<dbReference type="Pfam" id="PF13605">
    <property type="entry name" value="DUF4141"/>
    <property type="match status" value="1"/>
</dbReference>
<organism evidence="2 3">
    <name type="scientific">Bacteroides thetaiotaomicron</name>
    <dbReference type="NCBI Taxonomy" id="818"/>
    <lineage>
        <taxon>Bacteria</taxon>
        <taxon>Pseudomonadati</taxon>
        <taxon>Bacteroidota</taxon>
        <taxon>Bacteroidia</taxon>
        <taxon>Bacteroidales</taxon>
        <taxon>Bacteroidaceae</taxon>
        <taxon>Bacteroides</taxon>
    </lineage>
</organism>
<sequence>MKKTILLMAVCLCFIGKASAQWVVSDPGNLAQGIINTTKQIVQTSTTAKNTLDGFMEAQKIFQQMLADPNFTPDELSAISFGYAKLMSESSDVLQDLKNVVNITGMSLTDAERLAIIDNAYRSLLNYRNLVNYYTRKNISVSYLRAKKKNDTDRVLALYGSADERYW</sequence>
<dbReference type="EMBL" id="JAGZEE010000137">
    <property type="protein sequence ID" value="MBS5413842.1"/>
    <property type="molecule type" value="Genomic_DNA"/>
</dbReference>
<proteinExistence type="predicted"/>
<keyword evidence="1" id="KW-0732">Signal</keyword>
<evidence type="ECO:0000313" key="2">
    <source>
        <dbReference type="EMBL" id="MBS5413842.1"/>
    </source>
</evidence>
<protein>
    <submittedName>
        <fullName evidence="2">DUF4141 domain-containing protein</fullName>
    </submittedName>
</protein>
<name>A0A943DUA5_BACT4</name>
<gene>
    <name evidence="2" type="ORF">KHY35_24600</name>
</gene>
<evidence type="ECO:0000313" key="3">
    <source>
        <dbReference type="Proteomes" id="UP000782901"/>
    </source>
</evidence>
<reference evidence="2" key="1">
    <citation type="submission" date="2021-02" db="EMBL/GenBank/DDBJ databases">
        <title>Infant gut strain persistence is associated with maternal origin, phylogeny, and functional potential including surface adhesion and iron acquisition.</title>
        <authorList>
            <person name="Lou Y.C."/>
        </authorList>
    </citation>
    <scope>NUCLEOTIDE SEQUENCE</scope>
    <source>
        <strain evidence="2">L3_082_243G1_dasL3_082_243G1_maxbin2.maxbin.015s ta_sub</strain>
    </source>
</reference>
<dbReference type="Proteomes" id="UP000782901">
    <property type="component" value="Unassembled WGS sequence"/>
</dbReference>
<dbReference type="InterPro" id="IPR025415">
    <property type="entry name" value="DUF4141"/>
</dbReference>
<comment type="caution">
    <text evidence="2">The sequence shown here is derived from an EMBL/GenBank/DDBJ whole genome shotgun (WGS) entry which is preliminary data.</text>
</comment>
<feature type="chain" id="PRO_5038051014" evidence="1">
    <location>
        <begin position="21"/>
        <end position="167"/>
    </location>
</feature>
<evidence type="ECO:0000256" key="1">
    <source>
        <dbReference type="SAM" id="SignalP"/>
    </source>
</evidence>